<feature type="domain" description="TLC" evidence="7">
    <location>
        <begin position="45"/>
        <end position="236"/>
    </location>
</feature>
<evidence type="ECO:0000256" key="2">
    <source>
        <dbReference type="ARBA" id="ARBA00022692"/>
    </source>
</evidence>
<organism evidence="8">
    <name type="scientific">Dendroctonus ponderosae</name>
    <name type="common">Mountain pine beetle</name>
    <dbReference type="NCBI Taxonomy" id="77166"/>
    <lineage>
        <taxon>Eukaryota</taxon>
        <taxon>Metazoa</taxon>
        <taxon>Ecdysozoa</taxon>
        <taxon>Arthropoda</taxon>
        <taxon>Hexapoda</taxon>
        <taxon>Insecta</taxon>
        <taxon>Pterygota</taxon>
        <taxon>Neoptera</taxon>
        <taxon>Endopterygota</taxon>
        <taxon>Coleoptera</taxon>
        <taxon>Polyphaga</taxon>
        <taxon>Cucujiformia</taxon>
        <taxon>Curculionidae</taxon>
        <taxon>Scolytinae</taxon>
        <taxon>Dendroctonus</taxon>
    </lineage>
</organism>
<dbReference type="OrthoDB" id="506011at2759"/>
<dbReference type="AlphaFoldDB" id="J3JWR1"/>
<keyword evidence="2 5" id="KW-0812">Transmembrane</keyword>
<dbReference type="EMBL" id="BT127679">
    <property type="protein sequence ID" value="AEE62641.1"/>
    <property type="molecule type" value="mRNA"/>
</dbReference>
<evidence type="ECO:0000259" key="7">
    <source>
        <dbReference type="PROSITE" id="PS50922"/>
    </source>
</evidence>
<proteinExistence type="evidence at transcript level"/>
<feature type="transmembrane region" description="Helical" evidence="6">
    <location>
        <begin position="55"/>
        <end position="76"/>
    </location>
</feature>
<dbReference type="PANTHER" id="PTHR31898:SF1">
    <property type="entry name" value="TLC DOMAIN-CONTAINING PROTEIN 5"/>
    <property type="match status" value="1"/>
</dbReference>
<evidence type="ECO:0000256" key="3">
    <source>
        <dbReference type="ARBA" id="ARBA00022989"/>
    </source>
</evidence>
<reference evidence="8" key="1">
    <citation type="journal article" date="2012" name="Insect Biochem. Mol. Biol.">
        <title>Transcriptome and full-length cDNA resources for the mountain pine beetle, Dendroctonus ponderosae Hopkins, a major insect pest of pine forests.</title>
        <authorList>
            <person name="Keeling C.I."/>
            <person name="Henderson H."/>
            <person name="Li M."/>
            <person name="Yuen M."/>
            <person name="Clark E.L."/>
            <person name="Fraser J.D."/>
            <person name="Huber D.P."/>
            <person name="Liao N.Y."/>
            <person name="Roderick Docking T."/>
            <person name="Birol I."/>
            <person name="Chan S.K."/>
            <person name="Taylor G.A."/>
            <person name="Palmquist D."/>
            <person name="Jones S.J."/>
            <person name="Bohlmann J."/>
        </authorList>
    </citation>
    <scope>NUCLEOTIDE SEQUENCE</scope>
    <source>
        <tissue evidence="8">Whole larvae</tissue>
    </source>
</reference>
<evidence type="ECO:0000256" key="1">
    <source>
        <dbReference type="ARBA" id="ARBA00004141"/>
    </source>
</evidence>
<feature type="transmembrane region" description="Helical" evidence="6">
    <location>
        <begin position="20"/>
        <end position="43"/>
    </location>
</feature>
<evidence type="ECO:0000256" key="6">
    <source>
        <dbReference type="SAM" id="Phobius"/>
    </source>
</evidence>
<dbReference type="GO" id="GO:0016020">
    <property type="term" value="C:membrane"/>
    <property type="evidence" value="ECO:0007669"/>
    <property type="project" value="UniProtKB-SubCell"/>
</dbReference>
<feature type="transmembrane region" description="Helical" evidence="6">
    <location>
        <begin position="194"/>
        <end position="216"/>
    </location>
</feature>
<keyword evidence="3 6" id="KW-1133">Transmembrane helix</keyword>
<dbReference type="InterPro" id="IPR042512">
    <property type="entry name" value="TLCD5"/>
</dbReference>
<dbReference type="SMART" id="SM00724">
    <property type="entry name" value="TLC"/>
    <property type="match status" value="1"/>
</dbReference>
<comment type="subcellular location">
    <subcellularLocation>
        <location evidence="1">Membrane</location>
        <topology evidence="1">Multi-pass membrane protein</topology>
    </subcellularLocation>
</comment>
<name>J3JWR1_DENPD</name>
<evidence type="ECO:0000313" key="8">
    <source>
        <dbReference type="EMBL" id="AEE62641.1"/>
    </source>
</evidence>
<sequence>MDPPPINYNVYFPNGYINYESPICMVISAVLWRSFYILIRFFFPHVAPEFSSRILSATHGLLSAFLGINQCFLFDWPFDHPEWKTSYIQSFIMTMSFGYFVHDGLWMLKYDRKGPIGFQRIQKIFKCLFPDKTMMCHHLLCILGLTKIIFKGYSGGQATCALGSMEITNPFLQGRWFLRTAGMQNTPVYKSTELTFFLVFIVVRIVIGSYFLNIILRQSKNDWDFIIMSLGIYILSWLFAWGMLKYVWKHYVQSRPDEKT</sequence>
<feature type="transmembrane region" description="Helical" evidence="6">
    <location>
        <begin position="88"/>
        <end position="108"/>
    </location>
</feature>
<protein>
    <recommendedName>
        <fullName evidence="7">TLC domain-containing protein</fullName>
    </recommendedName>
</protein>
<evidence type="ECO:0000256" key="4">
    <source>
        <dbReference type="ARBA" id="ARBA00023136"/>
    </source>
</evidence>
<dbReference type="InterPro" id="IPR006634">
    <property type="entry name" value="TLC-dom"/>
</dbReference>
<feature type="transmembrane region" description="Helical" evidence="6">
    <location>
        <begin position="223"/>
        <end position="244"/>
    </location>
</feature>
<dbReference type="PROSITE" id="PS50922">
    <property type="entry name" value="TLC"/>
    <property type="match status" value="1"/>
</dbReference>
<evidence type="ECO:0000256" key="5">
    <source>
        <dbReference type="PROSITE-ProRule" id="PRU00205"/>
    </source>
</evidence>
<dbReference type="Pfam" id="PF03798">
    <property type="entry name" value="TRAM_LAG1_CLN8"/>
    <property type="match status" value="1"/>
</dbReference>
<keyword evidence="4 5" id="KW-0472">Membrane</keyword>
<accession>J3JWR1</accession>
<dbReference type="PANTHER" id="PTHR31898">
    <property type="entry name" value="TRANSMEMBRANE PROTEIN 136"/>
    <property type="match status" value="1"/>
</dbReference>